<dbReference type="Pfam" id="PF21348">
    <property type="entry name" value="RGL11_C"/>
    <property type="match status" value="1"/>
</dbReference>
<reference evidence="5 6" key="1">
    <citation type="submission" date="2012-02" db="EMBL/GenBank/DDBJ databases">
        <title>The Genome Sequence of Bacteroides finegoldii CL09T03C10.</title>
        <authorList>
            <consortium name="The Broad Institute Genome Sequencing Platform"/>
            <person name="Earl A."/>
            <person name="Ward D."/>
            <person name="Feldgarden M."/>
            <person name="Gevers D."/>
            <person name="Zitomersky N.L."/>
            <person name="Coyne M.J."/>
            <person name="Comstock L.E."/>
            <person name="Young S.K."/>
            <person name="Zeng Q."/>
            <person name="Gargeya S."/>
            <person name="Fitzgerald M."/>
            <person name="Haas B."/>
            <person name="Abouelleil A."/>
            <person name="Alvarado L."/>
            <person name="Arachchi H.M."/>
            <person name="Berlin A."/>
            <person name="Chapman S.B."/>
            <person name="Gearin G."/>
            <person name="Goldberg J."/>
            <person name="Griggs A."/>
            <person name="Gujja S."/>
            <person name="Hansen M."/>
            <person name="Heiman D."/>
            <person name="Howarth C."/>
            <person name="Larimer J."/>
            <person name="Lui A."/>
            <person name="MacDonald P.J.P."/>
            <person name="McCowen C."/>
            <person name="Montmayeur A."/>
            <person name="Murphy C."/>
            <person name="Neiman D."/>
            <person name="Pearson M."/>
            <person name="Priest M."/>
            <person name="Roberts A."/>
            <person name="Saif S."/>
            <person name="Shea T."/>
            <person name="Sisk P."/>
            <person name="Stolte C."/>
            <person name="Sykes S."/>
            <person name="Wortman J."/>
            <person name="Nusbaum C."/>
            <person name="Birren B."/>
        </authorList>
    </citation>
    <scope>NUCLEOTIDE SEQUENCE [LARGE SCALE GENOMIC DNA]</scope>
    <source>
        <strain evidence="5 6">CL09T03C10</strain>
    </source>
</reference>
<dbReference type="Gene3D" id="2.60.40.10">
    <property type="entry name" value="Immunoglobulins"/>
    <property type="match status" value="1"/>
</dbReference>
<keyword evidence="2" id="KW-0732">Signal</keyword>
<dbReference type="RefSeq" id="WP_007764956.1">
    <property type="nucleotide sequence ID" value="NZ_AKBZ01000002.1"/>
</dbReference>
<evidence type="ECO:0000259" key="3">
    <source>
        <dbReference type="Pfam" id="PF18370"/>
    </source>
</evidence>
<feature type="region of interest" description="Disordered" evidence="1">
    <location>
        <begin position="25"/>
        <end position="49"/>
    </location>
</feature>
<dbReference type="InterPro" id="IPR041624">
    <property type="entry name" value="RGI_lyase"/>
</dbReference>
<dbReference type="EMBL" id="AGXW01000012">
    <property type="protein sequence ID" value="EKJ89532.1"/>
    <property type="molecule type" value="Genomic_DNA"/>
</dbReference>
<organism evidence="5 6">
    <name type="scientific">Bacteroides finegoldii CL09T03C10</name>
    <dbReference type="NCBI Taxonomy" id="997888"/>
    <lineage>
        <taxon>Bacteria</taxon>
        <taxon>Pseudomonadati</taxon>
        <taxon>Bacteroidota</taxon>
        <taxon>Bacteroidia</taxon>
        <taxon>Bacteroidales</taxon>
        <taxon>Bacteroidaceae</taxon>
        <taxon>Bacteroides</taxon>
    </lineage>
</organism>
<evidence type="ECO:0000313" key="5">
    <source>
        <dbReference type="EMBL" id="EKJ89532.1"/>
    </source>
</evidence>
<dbReference type="AlphaFoldDB" id="K5BRY5"/>
<feature type="domain" description="Rhamnogalacturonan lyase family 11 C-terminal" evidence="4">
    <location>
        <begin position="164"/>
        <end position="646"/>
    </location>
</feature>
<dbReference type="OrthoDB" id="9802318at2"/>
<dbReference type="InterPro" id="IPR049366">
    <property type="entry name" value="RGL11_C"/>
</dbReference>
<feature type="chain" id="PRO_5003881556" evidence="2">
    <location>
        <begin position="19"/>
        <end position="649"/>
    </location>
</feature>
<dbReference type="InterPro" id="IPR013783">
    <property type="entry name" value="Ig-like_fold"/>
</dbReference>
<dbReference type="Pfam" id="PF18370">
    <property type="entry name" value="RGI_lyase"/>
    <property type="match status" value="1"/>
</dbReference>
<feature type="signal peptide" evidence="2">
    <location>
        <begin position="1"/>
        <end position="18"/>
    </location>
</feature>
<dbReference type="InterPro" id="IPR028994">
    <property type="entry name" value="Integrin_alpha_N"/>
</dbReference>
<gene>
    <name evidence="5" type="ORF">HMPREF1057_03073</name>
</gene>
<sequence>MRYTLFLLGILYCLWACSDNEVLSPKPETSEEGTPGVPENPDVTDGSGMQEKVSSCRMLWASINGRKDASYFPEYNNRVLVSWRLLPTDKADVSFDIYRKGGNGQEVKLNQEPINHSTNFQDIHADRSVNNTYRLTYSGGETTLDSYTLTAQRASQGLPYVSIPLQSTVNIAAGLVYAANDASVGDLDGDGKLEIVLKRLVVHPTSSDDDETGSVIDNVEHSMLLEAYRLDGTFLWRMALGPNILTGNGGSFAVYDFDGDGCCEVALRTSEGTIFGDGREIGDIDGDGITDYRRIGANYISGGPEFLSVVEGTTGRELARTNYIARGTSEEWGDSYYKRASSYRIAVARCDKERTSIIMGRGCYGKIVVEAWDYTSEGLERRWRFDTTADNGRYKDYEAQGYHSLSVGDVDNDGKDEIVYGSCTIDHDGKGLNSCGLGHGDALHLGKFDTSRKGLQLWSCFESGAVGAALRDAYTGKVIWKYNNPGDVGRCMVADIDPDSPGCEMWWYKGNAHSAHGSDLGYAPNSCNMAIWWNGTLNRQLLDKSTIDAPKVNGGRVFTLYRYNVTTINGTKANPCFYGDILGDWREEIIQPTSDNTELRIFSTWYPTEYRFPCLMSDHVYAMSALNQNIGYNQPTHTGYYLGSDLLKE</sequence>
<evidence type="ECO:0000259" key="4">
    <source>
        <dbReference type="Pfam" id="PF21348"/>
    </source>
</evidence>
<accession>K5BRY5</accession>
<feature type="domain" description="Rhamnogalacturonan I lyase beta-sheet" evidence="3">
    <location>
        <begin position="76"/>
        <end position="134"/>
    </location>
</feature>
<proteinExistence type="predicted"/>
<dbReference type="HOGENOM" id="CLU_002616_2_0_10"/>
<dbReference type="PANTHER" id="PTHR43118">
    <property type="entry name" value="RHAMNOGALACTURONAN LYASE (EUROFUNG)"/>
    <property type="match status" value="1"/>
</dbReference>
<dbReference type="Proteomes" id="UP000007995">
    <property type="component" value="Unassembled WGS sequence"/>
</dbReference>
<evidence type="ECO:0000313" key="6">
    <source>
        <dbReference type="Proteomes" id="UP000007995"/>
    </source>
</evidence>
<dbReference type="InterPro" id="IPR034641">
    <property type="entry name" value="RGL11"/>
</dbReference>
<name>K5BRY5_9BACE</name>
<comment type="caution">
    <text evidence="5">The sequence shown here is derived from an EMBL/GenBank/DDBJ whole genome shotgun (WGS) entry which is preliminary data.</text>
</comment>
<evidence type="ECO:0000256" key="2">
    <source>
        <dbReference type="SAM" id="SignalP"/>
    </source>
</evidence>
<dbReference type="SUPFAM" id="SSF69318">
    <property type="entry name" value="Integrin alpha N-terminal domain"/>
    <property type="match status" value="1"/>
</dbReference>
<dbReference type="PANTHER" id="PTHR43118:SF1">
    <property type="entry name" value="RHAMNOGALACTURONAN LYASE (EUROFUNG)"/>
    <property type="match status" value="1"/>
</dbReference>
<protein>
    <submittedName>
        <fullName evidence="5">Uncharacterized protein</fullName>
    </submittedName>
</protein>
<evidence type="ECO:0000256" key="1">
    <source>
        <dbReference type="SAM" id="MobiDB-lite"/>
    </source>
</evidence>